<proteinExistence type="predicted"/>
<evidence type="ECO:0000313" key="2">
    <source>
        <dbReference type="EMBL" id="CAH1230850.1"/>
    </source>
</evidence>
<protein>
    <submittedName>
        <fullName evidence="2">Hypp345 protein</fullName>
    </submittedName>
</protein>
<name>A0A8J9YKG5_BRALA</name>
<keyword evidence="3" id="KW-1185">Reference proteome</keyword>
<dbReference type="EMBL" id="OV696686">
    <property type="protein sequence ID" value="CAH1230850.1"/>
    <property type="molecule type" value="Genomic_DNA"/>
</dbReference>
<sequence length="88" mass="9936">MDHNRPVATQPPQGLHHLDSATCTDHSQQTSPQNQWVVYNGSPRHGYHVTIQVIGKIRPLIYNNIAMFVADTATLQAGEGFRLFFDMF</sequence>
<evidence type="ECO:0000313" key="3">
    <source>
        <dbReference type="Proteomes" id="UP000838412"/>
    </source>
</evidence>
<accession>A0A8J9YKG5</accession>
<organism evidence="2 3">
    <name type="scientific">Branchiostoma lanceolatum</name>
    <name type="common">Common lancelet</name>
    <name type="synonym">Amphioxus lanceolatum</name>
    <dbReference type="NCBI Taxonomy" id="7740"/>
    <lineage>
        <taxon>Eukaryota</taxon>
        <taxon>Metazoa</taxon>
        <taxon>Chordata</taxon>
        <taxon>Cephalochordata</taxon>
        <taxon>Leptocardii</taxon>
        <taxon>Amphioxiformes</taxon>
        <taxon>Branchiostomatidae</taxon>
        <taxon>Branchiostoma</taxon>
    </lineage>
</organism>
<gene>
    <name evidence="2" type="primary">Hypp345</name>
    <name evidence="2" type="ORF">BLAG_LOCUS1161</name>
</gene>
<dbReference type="AlphaFoldDB" id="A0A8J9YKG5"/>
<feature type="compositionally biased region" description="Polar residues" evidence="1">
    <location>
        <begin position="21"/>
        <end position="31"/>
    </location>
</feature>
<feature type="region of interest" description="Disordered" evidence="1">
    <location>
        <begin position="1"/>
        <end position="31"/>
    </location>
</feature>
<reference evidence="2" key="1">
    <citation type="submission" date="2022-01" db="EMBL/GenBank/DDBJ databases">
        <authorList>
            <person name="Braso-Vives M."/>
        </authorList>
    </citation>
    <scope>NUCLEOTIDE SEQUENCE</scope>
</reference>
<evidence type="ECO:0000256" key="1">
    <source>
        <dbReference type="SAM" id="MobiDB-lite"/>
    </source>
</evidence>
<dbReference type="Proteomes" id="UP000838412">
    <property type="component" value="Chromosome 1"/>
</dbReference>